<dbReference type="HOGENOM" id="CLU_1244270_0_0_5"/>
<evidence type="ECO:0000313" key="3">
    <source>
        <dbReference type="Proteomes" id="UP000004688"/>
    </source>
</evidence>
<evidence type="ECO:0008006" key="4">
    <source>
        <dbReference type="Google" id="ProtNLM"/>
    </source>
</evidence>
<protein>
    <recommendedName>
        <fullName evidence="4">Secreted protein</fullName>
    </recommendedName>
</protein>
<dbReference type="Proteomes" id="UP000004688">
    <property type="component" value="Chromosome"/>
</dbReference>
<keyword evidence="3" id="KW-1185">Reference proteome</keyword>
<organism evidence="2 3">
    <name type="scientific">Octadecabacter arcticus 238</name>
    <dbReference type="NCBI Taxonomy" id="391616"/>
    <lineage>
        <taxon>Bacteria</taxon>
        <taxon>Pseudomonadati</taxon>
        <taxon>Pseudomonadota</taxon>
        <taxon>Alphaproteobacteria</taxon>
        <taxon>Rhodobacterales</taxon>
        <taxon>Roseobacteraceae</taxon>
        <taxon>Octadecabacter</taxon>
    </lineage>
</organism>
<proteinExistence type="predicted"/>
<dbReference type="OrthoDB" id="7852413at2"/>
<evidence type="ECO:0000313" key="2">
    <source>
        <dbReference type="EMBL" id="AGI73042.1"/>
    </source>
</evidence>
<accession>M9RLJ8</accession>
<dbReference type="STRING" id="391616.OA238_c30330"/>
<gene>
    <name evidence="2" type="ORF">OA238_c30330</name>
</gene>
<dbReference type="KEGG" id="oar:OA238_c30330"/>
<feature type="chain" id="PRO_5004102244" description="Secreted protein" evidence="1">
    <location>
        <begin position="18"/>
        <end position="222"/>
    </location>
</feature>
<keyword evidence="1" id="KW-0732">Signal</keyword>
<dbReference type="EMBL" id="CP003742">
    <property type="protein sequence ID" value="AGI73042.1"/>
    <property type="molecule type" value="Genomic_DNA"/>
</dbReference>
<dbReference type="RefSeq" id="WP_015496070.1">
    <property type="nucleotide sequence ID" value="NC_020908.1"/>
</dbReference>
<evidence type="ECO:0000256" key="1">
    <source>
        <dbReference type="SAM" id="SignalP"/>
    </source>
</evidence>
<name>M9RLJ8_9RHOB</name>
<dbReference type="AlphaFoldDB" id="M9RLJ8"/>
<reference evidence="2 3" key="1">
    <citation type="journal article" date="2013" name="PLoS ONE">
        <title>Poles Apart: Arctic and Antarctic Octadecabacter strains Share High Genome Plasticity and a New Type of Xanthorhodopsin.</title>
        <authorList>
            <person name="Vollmers J."/>
            <person name="Voget S."/>
            <person name="Dietrich S."/>
            <person name="Gollnow K."/>
            <person name="Smits M."/>
            <person name="Meyer K."/>
            <person name="Brinkhoff T."/>
            <person name="Simon M."/>
            <person name="Daniel R."/>
        </authorList>
    </citation>
    <scope>NUCLEOTIDE SEQUENCE [LARGE SCALE GENOMIC DNA]</scope>
    <source>
        <strain evidence="2 3">238</strain>
    </source>
</reference>
<feature type="signal peptide" evidence="1">
    <location>
        <begin position="1"/>
        <end position="17"/>
    </location>
</feature>
<sequence length="222" mass="24222">MYRLLAVLAVWPTLATADWAPRPSMFSYDATFDLCTADPTAPDLAARCSEILAAAYVLKRAVARAATKCFPESLSTCTSPFEDEGLPAIAAQIAVDVGCDATDLRTLPEDDPLPANHCITIASDIMIDEGVVPLDSNLACGPFQAECFEFTELHMLLWAWEADMTTSDGIRTSDFMIALKEACTEDFLDVERLTGQPLSYNCFADGAARHWADLAQQNQQDQ</sequence>